<organism evidence="3 4">
    <name type="scientific">Dickeya undicola</name>
    <dbReference type="NCBI Taxonomy" id="1577887"/>
    <lineage>
        <taxon>Bacteria</taxon>
        <taxon>Pseudomonadati</taxon>
        <taxon>Pseudomonadota</taxon>
        <taxon>Gammaproteobacteria</taxon>
        <taxon>Enterobacterales</taxon>
        <taxon>Pectobacteriaceae</taxon>
        <taxon>Dickeya</taxon>
    </lineage>
</organism>
<gene>
    <name evidence="3" type="ORF">EF878_20370</name>
</gene>
<dbReference type="InterPro" id="IPR021451">
    <property type="entry name" value="DUF3102"/>
</dbReference>
<dbReference type="RefSeq" id="WP_024105301.1">
    <property type="nucleotide sequence ID" value="NZ_RJLR01000055.1"/>
</dbReference>
<evidence type="ECO:0000256" key="2">
    <source>
        <dbReference type="SAM" id="MobiDB-lite"/>
    </source>
</evidence>
<dbReference type="AlphaFoldDB" id="A0A3N0FQA3"/>
<dbReference type="EMBL" id="RJLR01000055">
    <property type="protein sequence ID" value="RNM02221.1"/>
    <property type="molecule type" value="Genomic_DNA"/>
</dbReference>
<accession>A0A3N0FQA3</accession>
<dbReference type="OrthoDB" id="8895840at2"/>
<name>A0A3N0FQA3_9GAMM</name>
<proteinExistence type="predicted"/>
<keyword evidence="1" id="KW-0175">Coiled coil</keyword>
<protein>
    <submittedName>
        <fullName evidence="3">DUF3102 domain-containing protein</fullName>
    </submittedName>
</protein>
<reference evidence="3 4" key="1">
    <citation type="submission" date="2018-11" db="EMBL/GenBank/DDBJ databases">
        <title>Characterization of surface water Dickeya isolates.</title>
        <authorList>
            <person name="Van Gijsegem F."/>
            <person name="Pedron J."/>
        </authorList>
    </citation>
    <scope>NUCLEOTIDE SEQUENCE [LARGE SCALE GENOMIC DNA]</scope>
    <source>
        <strain evidence="3 4">FVG1-MFV-O17</strain>
    </source>
</reference>
<evidence type="ECO:0000256" key="1">
    <source>
        <dbReference type="SAM" id="Coils"/>
    </source>
</evidence>
<evidence type="ECO:0000313" key="4">
    <source>
        <dbReference type="Proteomes" id="UP000276061"/>
    </source>
</evidence>
<evidence type="ECO:0000313" key="3">
    <source>
        <dbReference type="EMBL" id="RNM02221.1"/>
    </source>
</evidence>
<dbReference type="Pfam" id="PF11300">
    <property type="entry name" value="DUF3102"/>
    <property type="match status" value="1"/>
</dbReference>
<comment type="caution">
    <text evidence="3">The sequence shown here is derived from an EMBL/GenBank/DDBJ whole genome shotgun (WGS) entry which is preliminary data.</text>
</comment>
<feature type="region of interest" description="Disordered" evidence="2">
    <location>
        <begin position="274"/>
        <end position="308"/>
    </location>
</feature>
<sequence length="308" mass="34481">MARTKQEPSQLVEDAPLSGELNVKLNAMTEHRMQIMQQFGDGLPYERDRIVHEARFYMAQSAEAMLEAGKRLVILKENEPHGEFIEIVESQLGLHERAAQRMMKASLKYMSPKLESKTTALSVLGKTKLFELMTEDDEDLAELADGGTVAGMTLDDIDRMTSRELKAALREARETNAAQQRVLADKNEKIDTLSTKLEKKSRLQPPKPDEEVKRLRTEVAGVATDAESAITVRLANAFETLVAYCAGSLIDVPKDFMAGLLCELETQVRSLRETFDLPDSPTGTDRPAFLDEPEPQIQKPDWMNSEDA</sequence>
<feature type="coiled-coil region" evidence="1">
    <location>
        <begin position="162"/>
        <end position="203"/>
    </location>
</feature>
<dbReference type="Proteomes" id="UP000276061">
    <property type="component" value="Unassembled WGS sequence"/>
</dbReference>